<dbReference type="SMART" id="SM00025">
    <property type="entry name" value="Pumilio"/>
    <property type="match status" value="6"/>
</dbReference>
<dbReference type="PROSITE" id="PS50303">
    <property type="entry name" value="PUM_HD"/>
    <property type="match status" value="1"/>
</dbReference>
<keyword evidence="6" id="KW-1185">Reference proteome</keyword>
<dbReference type="InterPro" id="IPR016024">
    <property type="entry name" value="ARM-type_fold"/>
</dbReference>
<dbReference type="AlphaFoldDB" id="A0A1S3JC21"/>
<evidence type="ECO:0000256" key="1">
    <source>
        <dbReference type="ARBA" id="ARBA00022737"/>
    </source>
</evidence>
<dbReference type="GO" id="GO:0006417">
    <property type="term" value="P:regulation of translation"/>
    <property type="evidence" value="ECO:0007669"/>
    <property type="project" value="TreeGrafter"/>
</dbReference>
<feature type="compositionally biased region" description="Polar residues" evidence="4">
    <location>
        <begin position="179"/>
        <end position="191"/>
    </location>
</feature>
<dbReference type="KEGG" id="lak:106171965"/>
<feature type="compositionally biased region" description="Basic residues" evidence="4">
    <location>
        <begin position="32"/>
        <end position="46"/>
    </location>
</feature>
<feature type="compositionally biased region" description="Basic and acidic residues" evidence="4">
    <location>
        <begin position="47"/>
        <end position="63"/>
    </location>
</feature>
<feature type="repeat" description="Pumilio" evidence="3">
    <location>
        <begin position="400"/>
        <end position="435"/>
    </location>
</feature>
<evidence type="ECO:0000313" key="7">
    <source>
        <dbReference type="RefSeq" id="XP_013407952.1"/>
    </source>
</evidence>
<feature type="domain" description="PUM-HD" evidence="5">
    <location>
        <begin position="336"/>
        <end position="688"/>
    </location>
</feature>
<feature type="compositionally biased region" description="Polar residues" evidence="4">
    <location>
        <begin position="140"/>
        <end position="150"/>
    </location>
</feature>
<dbReference type="InterPro" id="IPR011989">
    <property type="entry name" value="ARM-like"/>
</dbReference>
<dbReference type="PROSITE" id="PS50302">
    <property type="entry name" value="PUM"/>
    <property type="match status" value="1"/>
</dbReference>
<sequence>MRLSVHVGNASLNTMEEISSIAVVSPSILEGKKKKLKGTPKSIKKQKAPDVEVRETPEGDITRKKSKGNLFKNTNFPTDNTVTKSGKKKQTKSPDTVSVKNNKQKLKVTPEKRKSDTSYDGDDDGSTKSTPKRVKFTPGKHSTPQETPNDVTKSTQKSVKQKRTKKKANVSLKSDKTGDGSSTVSEPSGVNTWAEALERAQNQETDVSWEQAVAKARGKPDGVGEGEAEKVGAGKSNSRENVSEKGQKKVEFEKKSKKEFGSKQVMKLAGKTLKTLTGKAAKEKENKNSNKRKRESDAAGKKEDDKTKKPKLEEMSKKDRKKVRKMQRTNFEVIQQTKKIWESLRRHDLKAEEKTKLCQELMNMVRGKVKELVFAHDTARVIQCLMKNGSQEQRTELFEELKDDLVELCKTKYSSFFVKKVLKYGTKAQKNAVFKAFHGNVRKIVRHTVAAAVLEYGYNEYATAAQRSALMEEFYGPSFALFKSPNVTTLEQILKEQPTRRDMILSNMKEAITPLVDKTVLSHTIVHRAFFEYFTYASNKARMDMIELLRENIVHMVHTRDGSRVAMYCIWYGTAKDRKVIIKSFKGHVVKLCKEEYGHMVMLALFDAVDDTKLMEKAVLQEMLKSLYEVCFDQYGLKVLLYLLSPRDQVYFHPDVIKVLELGDANPNSKKDAAVRRKELLSAVSSPLLQFIVDHTKELVMSNSRLLLILDILTHAEGDPTAAMEAICKIAAEPFVSGSLENFHIIEHPAGHMTLKKLIKNDAERMKQNEKVLFTDILLRTVSESSLKSWAACNRGCFILITILELNNEKMSAEVKKRLTSVKKSLGKMEFKGAQILQSKLNEA</sequence>
<dbReference type="FunCoup" id="A0A1S3JC21">
    <property type="interactions" value="1512"/>
</dbReference>
<feature type="region of interest" description="Disordered" evidence="4">
    <location>
        <begin position="26"/>
        <end position="326"/>
    </location>
</feature>
<dbReference type="InterPro" id="IPR012959">
    <property type="entry name" value="CPL_dom"/>
</dbReference>
<feature type="compositionally biased region" description="Basic residues" evidence="4">
    <location>
        <begin position="159"/>
        <end position="168"/>
    </location>
</feature>
<accession>A0A1S3JC21</accession>
<dbReference type="InterPro" id="IPR001313">
    <property type="entry name" value="Pumilio_RNA-bd_rpt"/>
</dbReference>
<protein>
    <submittedName>
        <fullName evidence="7">Pumilio homolog 3 isoform X1</fullName>
    </submittedName>
</protein>
<evidence type="ECO:0000256" key="2">
    <source>
        <dbReference type="ARBA" id="ARBA00022884"/>
    </source>
</evidence>
<dbReference type="STRING" id="7574.A0A1S3JC21"/>
<dbReference type="Pfam" id="PF00806">
    <property type="entry name" value="PUF"/>
    <property type="match status" value="2"/>
</dbReference>
<dbReference type="PANTHER" id="PTHR13389">
    <property type="entry name" value="PUMILIO HOMOLOG 3"/>
    <property type="match status" value="1"/>
</dbReference>
<dbReference type="Proteomes" id="UP000085678">
    <property type="component" value="Unplaced"/>
</dbReference>
<dbReference type="OrthoDB" id="497380at2759"/>
<dbReference type="GO" id="GO:0003729">
    <property type="term" value="F:mRNA binding"/>
    <property type="evidence" value="ECO:0007669"/>
    <property type="project" value="TreeGrafter"/>
</dbReference>
<dbReference type="GeneID" id="106171965"/>
<feature type="compositionally biased region" description="Basic and acidic residues" evidence="4">
    <location>
        <begin position="280"/>
        <end position="317"/>
    </location>
</feature>
<evidence type="ECO:0000259" key="5">
    <source>
        <dbReference type="PROSITE" id="PS50303"/>
    </source>
</evidence>
<proteinExistence type="predicted"/>
<dbReference type="Gene3D" id="1.25.10.10">
    <property type="entry name" value="Leucine-rich Repeat Variant"/>
    <property type="match status" value="1"/>
</dbReference>
<evidence type="ECO:0000256" key="4">
    <source>
        <dbReference type="SAM" id="MobiDB-lite"/>
    </source>
</evidence>
<reference evidence="7" key="1">
    <citation type="submission" date="2025-08" db="UniProtKB">
        <authorList>
            <consortium name="RefSeq"/>
        </authorList>
    </citation>
    <scope>IDENTIFICATION</scope>
    <source>
        <tissue evidence="7">Gonads</tissue>
    </source>
</reference>
<feature type="compositionally biased region" description="Basic and acidic residues" evidence="4">
    <location>
        <begin position="218"/>
        <end position="261"/>
    </location>
</feature>
<dbReference type="GO" id="GO:0005730">
    <property type="term" value="C:nucleolus"/>
    <property type="evidence" value="ECO:0007669"/>
    <property type="project" value="TreeGrafter"/>
</dbReference>
<evidence type="ECO:0000313" key="6">
    <source>
        <dbReference type="Proteomes" id="UP000085678"/>
    </source>
</evidence>
<keyword evidence="2" id="KW-0694">RNA-binding</keyword>
<dbReference type="InterPro" id="IPR033133">
    <property type="entry name" value="PUM-HD"/>
</dbReference>
<gene>
    <name evidence="7" type="primary">LOC106171965</name>
</gene>
<feature type="compositionally biased region" description="Polar residues" evidence="4">
    <location>
        <begin position="71"/>
        <end position="84"/>
    </location>
</feature>
<keyword evidence="1" id="KW-0677">Repeat</keyword>
<feature type="compositionally biased region" description="Low complexity" evidence="4">
    <location>
        <begin position="262"/>
        <end position="279"/>
    </location>
</feature>
<dbReference type="SUPFAM" id="SSF48371">
    <property type="entry name" value="ARM repeat"/>
    <property type="match status" value="1"/>
</dbReference>
<dbReference type="Pfam" id="PF08144">
    <property type="entry name" value="CPL"/>
    <property type="match status" value="1"/>
</dbReference>
<dbReference type="InterPro" id="IPR040059">
    <property type="entry name" value="PUM3"/>
</dbReference>
<dbReference type="InParanoid" id="A0A1S3JC21"/>
<dbReference type="RefSeq" id="XP_013407952.1">
    <property type="nucleotide sequence ID" value="XM_013552498.1"/>
</dbReference>
<name>A0A1S3JC21_LINAN</name>
<organism evidence="6 7">
    <name type="scientific">Lingula anatina</name>
    <name type="common">Brachiopod</name>
    <name type="synonym">Lingula unguis</name>
    <dbReference type="NCBI Taxonomy" id="7574"/>
    <lineage>
        <taxon>Eukaryota</taxon>
        <taxon>Metazoa</taxon>
        <taxon>Spiralia</taxon>
        <taxon>Lophotrochozoa</taxon>
        <taxon>Brachiopoda</taxon>
        <taxon>Linguliformea</taxon>
        <taxon>Lingulata</taxon>
        <taxon>Lingulida</taxon>
        <taxon>Linguloidea</taxon>
        <taxon>Lingulidae</taxon>
        <taxon>Lingula</taxon>
    </lineage>
</organism>
<dbReference type="PANTHER" id="PTHR13389:SF0">
    <property type="entry name" value="PUMILIO HOMOLOG 3"/>
    <property type="match status" value="1"/>
</dbReference>
<evidence type="ECO:0000256" key="3">
    <source>
        <dbReference type="PROSITE-ProRule" id="PRU00317"/>
    </source>
</evidence>
<feature type="compositionally biased region" description="Basic and acidic residues" evidence="4">
    <location>
        <begin position="108"/>
        <end position="117"/>
    </location>
</feature>